<reference evidence="6 7" key="1">
    <citation type="submission" date="2014-09" db="EMBL/GenBank/DDBJ databases">
        <authorList>
            <person name="Magalhaes I.L.F."/>
            <person name="Oliveira U."/>
            <person name="Santos F.R."/>
            <person name="Vidigal T.H.D.A."/>
            <person name="Brescovit A.D."/>
            <person name="Santos A.J."/>
        </authorList>
    </citation>
    <scope>NUCLEOTIDE SEQUENCE [LARGE SCALE GENOMIC DNA]</scope>
</reference>
<keyword evidence="2" id="KW-0271">Exosome</keyword>
<dbReference type="InterPro" id="IPR012340">
    <property type="entry name" value="NA-bd_OB-fold"/>
</dbReference>
<evidence type="ECO:0000313" key="6">
    <source>
        <dbReference type="EMBL" id="CEH18431.1"/>
    </source>
</evidence>
<name>A0A0P1BRB1_9BASI</name>
<dbReference type="Pfam" id="PF21262">
    <property type="entry name" value="RRP40_S1"/>
    <property type="match status" value="1"/>
</dbReference>
<feature type="domain" description="K Homology" evidence="5">
    <location>
        <begin position="146"/>
        <end position="187"/>
    </location>
</feature>
<proteinExistence type="predicted"/>
<dbReference type="GO" id="GO:0071034">
    <property type="term" value="P:CUT catabolic process"/>
    <property type="evidence" value="ECO:0007669"/>
    <property type="project" value="TreeGrafter"/>
</dbReference>
<keyword evidence="7" id="KW-1185">Reference proteome</keyword>
<sequence>MSAVVLPGDVSIVSAGPSSLSGESSKQRTIKLGPGLIRSSRTAEGSSDQVKLKATRMGTFKNVEKAKSGATKRNRPNLNVGTLVYAKILPNNNSRESEPELTCVNPMTGKAEGFGELKVADKEVEEQDERKRSTTMNKEKNVAMCWDISLALARALFTPQHTLLPNLASHFPFEAATGHNGKIWVQAGCVEHLIAFGKVLQKADVRRNRWSENHSHSRSNDAIAKKEQLSEDVAALRGELDKAVIREIVADLV</sequence>
<evidence type="ECO:0000256" key="1">
    <source>
        <dbReference type="ARBA" id="ARBA00004123"/>
    </source>
</evidence>
<evidence type="ECO:0000259" key="5">
    <source>
        <dbReference type="Pfam" id="PF15985"/>
    </source>
</evidence>
<dbReference type="InterPro" id="IPR004088">
    <property type="entry name" value="KH_dom_type_1"/>
</dbReference>
<dbReference type="InterPro" id="IPR036612">
    <property type="entry name" value="KH_dom_type_1_sf"/>
</dbReference>
<dbReference type="Gene3D" id="3.30.1370.10">
    <property type="entry name" value="K Homology domain, type 1"/>
    <property type="match status" value="1"/>
</dbReference>
<protein>
    <submittedName>
        <fullName evidence="6">Exosomal 3'-5' exoribonuclease complex subunit Rrp40</fullName>
    </submittedName>
</protein>
<dbReference type="PANTHER" id="PTHR21321:SF1">
    <property type="entry name" value="EXOSOME COMPLEX COMPONENT RRP40"/>
    <property type="match status" value="1"/>
</dbReference>
<dbReference type="GO" id="GO:0071051">
    <property type="term" value="P:poly(A)-dependent snoRNA 3'-end processing"/>
    <property type="evidence" value="ECO:0007669"/>
    <property type="project" value="TreeGrafter"/>
</dbReference>
<dbReference type="Proteomes" id="UP000054845">
    <property type="component" value="Unassembled WGS sequence"/>
</dbReference>
<dbReference type="GO" id="GO:0071038">
    <property type="term" value="P:TRAMP-dependent tRNA surveillance pathway"/>
    <property type="evidence" value="ECO:0007669"/>
    <property type="project" value="TreeGrafter"/>
</dbReference>
<dbReference type="Gene3D" id="2.40.50.140">
    <property type="entry name" value="Nucleic acid-binding proteins"/>
    <property type="match status" value="1"/>
</dbReference>
<dbReference type="GO" id="GO:0000467">
    <property type="term" value="P:exonucleolytic trimming to generate mature 3'-end of 5.8S rRNA from tricistronic rRNA transcript (SSU-rRNA, 5.8S rRNA, LSU-rRNA)"/>
    <property type="evidence" value="ECO:0007669"/>
    <property type="project" value="TreeGrafter"/>
</dbReference>
<dbReference type="InterPro" id="IPR026699">
    <property type="entry name" value="Exosome_RNA_bind1/RRP40/RRP4"/>
</dbReference>
<evidence type="ECO:0000313" key="7">
    <source>
        <dbReference type="Proteomes" id="UP000054845"/>
    </source>
</evidence>
<dbReference type="GO" id="GO:0003723">
    <property type="term" value="F:RNA binding"/>
    <property type="evidence" value="ECO:0007669"/>
    <property type="project" value="UniProtKB-KW"/>
</dbReference>
<dbReference type="SUPFAM" id="SSF50249">
    <property type="entry name" value="Nucleic acid-binding proteins"/>
    <property type="match status" value="1"/>
</dbReference>
<feature type="coiled-coil region" evidence="4">
    <location>
        <begin position="219"/>
        <end position="246"/>
    </location>
</feature>
<dbReference type="EMBL" id="CCYA01000270">
    <property type="protein sequence ID" value="CEH18431.1"/>
    <property type="molecule type" value="Genomic_DNA"/>
</dbReference>
<dbReference type="GO" id="GO:0071035">
    <property type="term" value="P:nuclear polyadenylation-dependent rRNA catabolic process"/>
    <property type="evidence" value="ECO:0007669"/>
    <property type="project" value="TreeGrafter"/>
</dbReference>
<dbReference type="SUPFAM" id="SSF54791">
    <property type="entry name" value="Eukaryotic type KH-domain (KH-domain type I)"/>
    <property type="match status" value="1"/>
</dbReference>
<dbReference type="Pfam" id="PF15985">
    <property type="entry name" value="KH_6"/>
    <property type="match status" value="1"/>
</dbReference>
<dbReference type="GO" id="GO:0000177">
    <property type="term" value="C:cytoplasmic exosome (RNase complex)"/>
    <property type="evidence" value="ECO:0007669"/>
    <property type="project" value="TreeGrafter"/>
</dbReference>
<dbReference type="OrthoDB" id="340500at2759"/>
<dbReference type="GO" id="GO:0000176">
    <property type="term" value="C:nuclear exosome (RNase complex)"/>
    <property type="evidence" value="ECO:0007669"/>
    <property type="project" value="TreeGrafter"/>
</dbReference>
<keyword evidence="3" id="KW-0694">RNA-binding</keyword>
<evidence type="ECO:0000256" key="4">
    <source>
        <dbReference type="SAM" id="Coils"/>
    </source>
</evidence>
<dbReference type="PANTHER" id="PTHR21321">
    <property type="entry name" value="PNAS-3 RELATED"/>
    <property type="match status" value="1"/>
</dbReference>
<comment type="subcellular location">
    <subcellularLocation>
        <location evidence="1">Nucleus</location>
    </subcellularLocation>
</comment>
<evidence type="ECO:0000256" key="3">
    <source>
        <dbReference type="ARBA" id="ARBA00022884"/>
    </source>
</evidence>
<accession>A0A0P1BRB1</accession>
<dbReference type="AlphaFoldDB" id="A0A0P1BRB1"/>
<dbReference type="GO" id="GO:0034475">
    <property type="term" value="P:U4 snRNA 3'-end processing"/>
    <property type="evidence" value="ECO:0007669"/>
    <property type="project" value="TreeGrafter"/>
</dbReference>
<dbReference type="STRING" id="401625.A0A0P1BRB1"/>
<organism evidence="6 7">
    <name type="scientific">Ceraceosorus bombacis</name>
    <dbReference type="NCBI Taxonomy" id="401625"/>
    <lineage>
        <taxon>Eukaryota</taxon>
        <taxon>Fungi</taxon>
        <taxon>Dikarya</taxon>
        <taxon>Basidiomycota</taxon>
        <taxon>Ustilaginomycotina</taxon>
        <taxon>Exobasidiomycetes</taxon>
        <taxon>Ceraceosorales</taxon>
        <taxon>Ceraceosoraceae</taxon>
        <taxon>Ceraceosorus</taxon>
    </lineage>
</organism>
<evidence type="ECO:0000256" key="2">
    <source>
        <dbReference type="ARBA" id="ARBA00022835"/>
    </source>
</evidence>
<keyword evidence="4" id="KW-0175">Coiled coil</keyword>